<dbReference type="GO" id="GO:0005634">
    <property type="term" value="C:nucleus"/>
    <property type="evidence" value="ECO:0007669"/>
    <property type="project" value="UniProtKB-SubCell"/>
</dbReference>
<evidence type="ECO:0000313" key="7">
    <source>
        <dbReference type="EMBL" id="KAF5370196.1"/>
    </source>
</evidence>
<accession>A0A8H5GSF8</accession>
<dbReference type="InterPro" id="IPR050815">
    <property type="entry name" value="TF_fung"/>
</dbReference>
<dbReference type="PANTHER" id="PTHR47338:SF29">
    <property type="entry name" value="ZN(2)-C6 FUNGAL-TYPE DOMAIN-CONTAINING PROTEIN"/>
    <property type="match status" value="1"/>
</dbReference>
<proteinExistence type="predicted"/>
<dbReference type="InterPro" id="IPR036864">
    <property type="entry name" value="Zn2-C6_fun-type_DNA-bd_sf"/>
</dbReference>
<organism evidence="7 8">
    <name type="scientific">Collybiopsis confluens</name>
    <dbReference type="NCBI Taxonomy" id="2823264"/>
    <lineage>
        <taxon>Eukaryota</taxon>
        <taxon>Fungi</taxon>
        <taxon>Dikarya</taxon>
        <taxon>Basidiomycota</taxon>
        <taxon>Agaricomycotina</taxon>
        <taxon>Agaricomycetes</taxon>
        <taxon>Agaricomycetidae</taxon>
        <taxon>Agaricales</taxon>
        <taxon>Marasmiineae</taxon>
        <taxon>Omphalotaceae</taxon>
        <taxon>Collybiopsis</taxon>
    </lineage>
</organism>
<dbReference type="Pfam" id="PF00172">
    <property type="entry name" value="Zn_clus"/>
    <property type="match status" value="1"/>
</dbReference>
<feature type="domain" description="Zn(2)-C6 fungal-type" evidence="6">
    <location>
        <begin position="25"/>
        <end position="56"/>
    </location>
</feature>
<keyword evidence="8" id="KW-1185">Reference proteome</keyword>
<evidence type="ECO:0000259" key="6">
    <source>
        <dbReference type="PROSITE" id="PS50048"/>
    </source>
</evidence>
<comment type="subcellular location">
    <subcellularLocation>
        <location evidence="1">Nucleus</location>
    </subcellularLocation>
</comment>
<dbReference type="PANTHER" id="PTHR47338">
    <property type="entry name" value="ZN(II)2CYS6 TRANSCRIPTION FACTOR (EUROFUNG)-RELATED"/>
    <property type="match status" value="1"/>
</dbReference>
<keyword evidence="5" id="KW-0539">Nucleus</keyword>
<keyword evidence="4" id="KW-0804">Transcription</keyword>
<dbReference type="SMART" id="SM00066">
    <property type="entry name" value="GAL4"/>
    <property type="match status" value="1"/>
</dbReference>
<dbReference type="Proteomes" id="UP000518752">
    <property type="component" value="Unassembled WGS sequence"/>
</dbReference>
<evidence type="ECO:0000256" key="3">
    <source>
        <dbReference type="ARBA" id="ARBA00023015"/>
    </source>
</evidence>
<dbReference type="CDD" id="cd00067">
    <property type="entry name" value="GAL4"/>
    <property type="match status" value="1"/>
</dbReference>
<evidence type="ECO:0000313" key="8">
    <source>
        <dbReference type="Proteomes" id="UP000518752"/>
    </source>
</evidence>
<name>A0A8H5GSF8_9AGAR</name>
<dbReference type="AlphaFoldDB" id="A0A8H5GSF8"/>
<comment type="caution">
    <text evidence="7">The sequence shown here is derived from an EMBL/GenBank/DDBJ whole genome shotgun (WGS) entry which is preliminary data.</text>
</comment>
<dbReference type="Gene3D" id="4.10.240.10">
    <property type="entry name" value="Zn(2)-C6 fungal-type DNA-binding domain"/>
    <property type="match status" value="1"/>
</dbReference>
<evidence type="ECO:0000256" key="5">
    <source>
        <dbReference type="ARBA" id="ARBA00023242"/>
    </source>
</evidence>
<gene>
    <name evidence="7" type="ORF">D9757_010627</name>
</gene>
<keyword evidence="3" id="KW-0805">Transcription regulation</keyword>
<dbReference type="GO" id="GO:0008270">
    <property type="term" value="F:zinc ion binding"/>
    <property type="evidence" value="ECO:0007669"/>
    <property type="project" value="InterPro"/>
</dbReference>
<protein>
    <recommendedName>
        <fullName evidence="6">Zn(2)-C6 fungal-type domain-containing protein</fullName>
    </recommendedName>
</protein>
<dbReference type="OrthoDB" id="2309723at2759"/>
<dbReference type="InterPro" id="IPR001138">
    <property type="entry name" value="Zn2Cys6_DnaBD"/>
</dbReference>
<dbReference type="PROSITE" id="PS50048">
    <property type="entry name" value="ZN2_CY6_FUNGAL_2"/>
    <property type="match status" value="1"/>
</dbReference>
<evidence type="ECO:0000256" key="1">
    <source>
        <dbReference type="ARBA" id="ARBA00004123"/>
    </source>
</evidence>
<evidence type="ECO:0000256" key="4">
    <source>
        <dbReference type="ARBA" id="ARBA00023163"/>
    </source>
</evidence>
<dbReference type="GO" id="GO:0000981">
    <property type="term" value="F:DNA-binding transcription factor activity, RNA polymerase II-specific"/>
    <property type="evidence" value="ECO:0007669"/>
    <property type="project" value="InterPro"/>
</dbReference>
<evidence type="ECO:0000256" key="2">
    <source>
        <dbReference type="ARBA" id="ARBA00022723"/>
    </source>
</evidence>
<dbReference type="EMBL" id="JAACJN010000124">
    <property type="protein sequence ID" value="KAF5370196.1"/>
    <property type="molecule type" value="Genomic_DNA"/>
</dbReference>
<dbReference type="SUPFAM" id="SSF57701">
    <property type="entry name" value="Zn2/Cys6 DNA-binding domain"/>
    <property type="match status" value="1"/>
</dbReference>
<sequence>MSSTGRSGRGGPSRPRGPYTARGLICTNCRRRKIKCDGVKPVCSQCKRSESAVCEYMEGNAQGSELQALEANLKILQARIRELEVAREIENGDDTVRLHEPYPSLSCIQDSSAHSQTNDRGVESIALPFKAATHQCSEFDVMFLPLMEIFLRYARELGFFLSVTRFQEAAILPTGSPGRPSEGLLSVISLLGYHLSGLNVDPSQEGEKAYLNRALIQVVDILPSSHPNRTVHAIQAEILLAMYFFRYARLLEGKYHLHAALSIAFAAKLHTLHSELTFSGEVTDRVTQGERINAFWMAFTLSGYWAVATDVPQNIILESLAPVIDTPWPLDMALYEQGHIQGDVANRGTITSFLEQELGPSVAGVSRMAMYAKSSMLYVRAATLAGATDADAQANDTLVAQVAVLDGLLASFKSNLPSLNDIDGFSEEFSFVYAAHLITNVAIITLNSRPKGSSTVPLPGKILSAAEESIDLVSKYMMDTLDTLATAHVNPIFAPLWLRIGQVLIDGLDQLRRSYDSRGCLLQEKEAELNAKTRRLFVYMATLPVKSLLNDQMLSNLQSLASQHLILV</sequence>
<keyword evidence="2" id="KW-0479">Metal-binding</keyword>
<reference evidence="7 8" key="1">
    <citation type="journal article" date="2020" name="ISME J.">
        <title>Uncovering the hidden diversity of litter-decomposition mechanisms in mushroom-forming fungi.</title>
        <authorList>
            <person name="Floudas D."/>
            <person name="Bentzer J."/>
            <person name="Ahren D."/>
            <person name="Johansson T."/>
            <person name="Persson P."/>
            <person name="Tunlid A."/>
        </authorList>
    </citation>
    <scope>NUCLEOTIDE SEQUENCE [LARGE SCALE GENOMIC DNA]</scope>
    <source>
        <strain evidence="7 8">CBS 406.79</strain>
    </source>
</reference>
<dbReference type="CDD" id="cd12148">
    <property type="entry name" value="fungal_TF_MHR"/>
    <property type="match status" value="1"/>
</dbReference>